<proteinExistence type="predicted"/>
<dbReference type="EMBL" id="APAU02000128">
    <property type="protein sequence ID" value="EUB56113.1"/>
    <property type="molecule type" value="Genomic_DNA"/>
</dbReference>
<accession>W6U4P4</accession>
<sequence length="41" mass="4682">MADWCLYHKGASFGRAHVRSSQLYFSECPILSEHETEPINA</sequence>
<evidence type="ECO:0000313" key="2">
    <source>
        <dbReference type="Proteomes" id="UP000019149"/>
    </source>
</evidence>
<protein>
    <submittedName>
        <fullName evidence="1">Uncharacterized protein</fullName>
    </submittedName>
</protein>
<gene>
    <name evidence="1" type="ORF">EGR_09005</name>
</gene>
<keyword evidence="2" id="KW-1185">Reference proteome</keyword>
<dbReference type="KEGG" id="egl:EGR_09005"/>
<evidence type="ECO:0000313" key="1">
    <source>
        <dbReference type="EMBL" id="EUB56113.1"/>
    </source>
</evidence>
<comment type="caution">
    <text evidence="1">The sequence shown here is derived from an EMBL/GenBank/DDBJ whole genome shotgun (WGS) entry which is preliminary data.</text>
</comment>
<dbReference type="GeneID" id="36344720"/>
<organism evidence="1 2">
    <name type="scientific">Echinococcus granulosus</name>
    <name type="common">Hydatid tapeworm</name>
    <dbReference type="NCBI Taxonomy" id="6210"/>
    <lineage>
        <taxon>Eukaryota</taxon>
        <taxon>Metazoa</taxon>
        <taxon>Spiralia</taxon>
        <taxon>Lophotrochozoa</taxon>
        <taxon>Platyhelminthes</taxon>
        <taxon>Cestoda</taxon>
        <taxon>Eucestoda</taxon>
        <taxon>Cyclophyllidea</taxon>
        <taxon>Taeniidae</taxon>
        <taxon>Echinococcus</taxon>
        <taxon>Echinococcus granulosus group</taxon>
    </lineage>
</organism>
<name>W6U4P4_ECHGR</name>
<dbReference type="CTD" id="36344720"/>
<dbReference type="AlphaFoldDB" id="W6U4P4"/>
<reference evidence="1 2" key="1">
    <citation type="journal article" date="2013" name="Nat. Genet.">
        <title>The genome of the hydatid tapeworm Echinococcus granulosus.</title>
        <authorList>
            <person name="Zheng H."/>
            <person name="Zhang W."/>
            <person name="Zhang L."/>
            <person name="Zhang Z."/>
            <person name="Li J."/>
            <person name="Lu G."/>
            <person name="Zhu Y."/>
            <person name="Wang Y."/>
            <person name="Huang Y."/>
            <person name="Liu J."/>
            <person name="Kang H."/>
            <person name="Chen J."/>
            <person name="Wang L."/>
            <person name="Chen A."/>
            <person name="Yu S."/>
            <person name="Gao Z."/>
            <person name="Jin L."/>
            <person name="Gu W."/>
            <person name="Wang Z."/>
            <person name="Zhao L."/>
            <person name="Shi B."/>
            <person name="Wen H."/>
            <person name="Lin R."/>
            <person name="Jones M.K."/>
            <person name="Brejova B."/>
            <person name="Vinar T."/>
            <person name="Zhao G."/>
            <person name="McManus D.P."/>
            <person name="Chen Z."/>
            <person name="Zhou Y."/>
            <person name="Wang S."/>
        </authorList>
    </citation>
    <scope>NUCLEOTIDE SEQUENCE [LARGE SCALE GENOMIC DNA]</scope>
</reference>
<dbReference type="RefSeq" id="XP_024347309.1">
    <property type="nucleotide sequence ID" value="XM_024498254.1"/>
</dbReference>
<dbReference type="Proteomes" id="UP000019149">
    <property type="component" value="Unassembled WGS sequence"/>
</dbReference>